<sequence length="152" mass="17384">MTKGKVGKHIKSLIIGFVIILLVGGTIYMFNKKNNNYNEALYAAGMNFDFEEVEPFLKHLSSSILDSGFSQDEINTIQSEFDIMKHNEVKEIGTFDVIYKGKPTKIRIEGEVHIQEGPKGVLLKEVVLYMYSFQELVDIIDEEMLKTEEEVE</sequence>
<evidence type="ECO:0000313" key="3">
    <source>
        <dbReference type="Proteomes" id="UP000663981"/>
    </source>
</evidence>
<reference evidence="2 3" key="1">
    <citation type="submission" date="2021-03" db="EMBL/GenBank/DDBJ databases">
        <title>Whole genome sequence of Metabacillus bambusae BG109.</title>
        <authorList>
            <person name="Jeong J.W."/>
        </authorList>
    </citation>
    <scope>NUCLEOTIDE SEQUENCE [LARGE SCALE GENOMIC DNA]</scope>
    <source>
        <strain evidence="2 3">BG109</strain>
    </source>
</reference>
<organism evidence="2 3">
    <name type="scientific">Metabacillus bambusae</name>
    <dbReference type="NCBI Taxonomy" id="2795218"/>
    <lineage>
        <taxon>Bacteria</taxon>
        <taxon>Bacillati</taxon>
        <taxon>Bacillota</taxon>
        <taxon>Bacilli</taxon>
        <taxon>Bacillales</taxon>
        <taxon>Bacillaceae</taxon>
        <taxon>Metabacillus</taxon>
    </lineage>
</organism>
<evidence type="ECO:0000313" key="2">
    <source>
        <dbReference type="EMBL" id="MBO1511056.1"/>
    </source>
</evidence>
<comment type="caution">
    <text evidence="2">The sequence shown here is derived from an EMBL/GenBank/DDBJ whole genome shotgun (WGS) entry which is preliminary data.</text>
</comment>
<proteinExistence type="predicted"/>
<keyword evidence="3" id="KW-1185">Reference proteome</keyword>
<keyword evidence="1" id="KW-0472">Membrane</keyword>
<name>A0ABS3MYJ7_9BACI</name>
<keyword evidence="1" id="KW-1133">Transmembrane helix</keyword>
<dbReference type="Proteomes" id="UP000663981">
    <property type="component" value="Unassembled WGS sequence"/>
</dbReference>
<evidence type="ECO:0000256" key="1">
    <source>
        <dbReference type="SAM" id="Phobius"/>
    </source>
</evidence>
<protein>
    <submittedName>
        <fullName evidence="2">Uncharacterized protein</fullName>
    </submittedName>
</protein>
<feature type="transmembrane region" description="Helical" evidence="1">
    <location>
        <begin position="12"/>
        <end position="30"/>
    </location>
</feature>
<dbReference type="EMBL" id="JAGDEL010000003">
    <property type="protein sequence ID" value="MBO1511056.1"/>
    <property type="molecule type" value="Genomic_DNA"/>
</dbReference>
<keyword evidence="1" id="KW-0812">Transmembrane</keyword>
<accession>A0ABS3MYJ7</accession>
<gene>
    <name evidence="2" type="ORF">I7822_05065</name>
</gene>